<dbReference type="EMBL" id="CP130612">
    <property type="protein sequence ID" value="WKW11072.1"/>
    <property type="molecule type" value="Genomic_DNA"/>
</dbReference>
<dbReference type="EMBL" id="CP130612">
    <property type="protein sequence ID" value="WKW11016.1"/>
    <property type="molecule type" value="Genomic_DNA"/>
</dbReference>
<dbReference type="InterPro" id="IPR047650">
    <property type="entry name" value="Transpos_IS110"/>
</dbReference>
<dbReference type="EMBL" id="CP130613">
    <property type="protein sequence ID" value="WKW13982.1"/>
    <property type="molecule type" value="Genomic_DNA"/>
</dbReference>
<accession>A0AA49JS94</accession>
<evidence type="ECO:0000313" key="4">
    <source>
        <dbReference type="EMBL" id="WKW11016.1"/>
    </source>
</evidence>
<dbReference type="Proteomes" id="UP001229955">
    <property type="component" value="Chromosome"/>
</dbReference>
<proteinExistence type="predicted"/>
<dbReference type="PANTHER" id="PTHR33055">
    <property type="entry name" value="TRANSPOSASE FOR INSERTION SEQUENCE ELEMENT IS1111A"/>
    <property type="match status" value="1"/>
</dbReference>
<feature type="coiled-coil region" evidence="1">
    <location>
        <begin position="150"/>
        <end position="177"/>
    </location>
</feature>
<evidence type="ECO:0000313" key="8">
    <source>
        <dbReference type="Proteomes" id="UP001229955"/>
    </source>
</evidence>
<evidence type="ECO:0000259" key="3">
    <source>
        <dbReference type="Pfam" id="PF02371"/>
    </source>
</evidence>
<feature type="domain" description="Transposase IS116/IS110/IS902 C-terminal" evidence="3">
    <location>
        <begin position="186"/>
        <end position="269"/>
    </location>
</feature>
<dbReference type="PANTHER" id="PTHR33055:SF13">
    <property type="entry name" value="TRANSPOSASE"/>
    <property type="match status" value="1"/>
</dbReference>
<evidence type="ECO:0000313" key="7">
    <source>
        <dbReference type="EMBL" id="WKW13982.1"/>
    </source>
</evidence>
<organism evidence="7 8">
    <name type="scientific">Pseudogemmatithrix spongiicola</name>
    <dbReference type="NCBI Taxonomy" id="3062599"/>
    <lineage>
        <taxon>Bacteria</taxon>
        <taxon>Pseudomonadati</taxon>
        <taxon>Gemmatimonadota</taxon>
        <taxon>Gemmatimonadia</taxon>
        <taxon>Gemmatimonadales</taxon>
        <taxon>Gemmatimonadaceae</taxon>
        <taxon>Pseudogemmatithrix</taxon>
    </lineage>
</organism>
<dbReference type="RefSeq" id="WP_367886721.1">
    <property type="nucleotide sequence ID" value="NZ_CP130612.1"/>
</dbReference>
<dbReference type="Pfam" id="PF01548">
    <property type="entry name" value="DEDD_Tnp_IS110"/>
    <property type="match status" value="1"/>
</dbReference>
<keyword evidence="1" id="KW-0175">Coiled coil</keyword>
<keyword evidence="8" id="KW-1185">Reference proteome</keyword>
<evidence type="ECO:0000256" key="1">
    <source>
        <dbReference type="SAM" id="Coils"/>
    </source>
</evidence>
<evidence type="ECO:0000313" key="5">
    <source>
        <dbReference type="EMBL" id="WKW11072.1"/>
    </source>
</evidence>
<dbReference type="InterPro" id="IPR003346">
    <property type="entry name" value="Transposase_20"/>
</dbReference>
<name>A0AA49JY68_9BACT</name>
<accession>A0AA49JY68</accession>
<dbReference type="NCBIfam" id="NF033542">
    <property type="entry name" value="transpos_IS110"/>
    <property type="match status" value="1"/>
</dbReference>
<dbReference type="AlphaFoldDB" id="A0AA49JY68"/>
<protein>
    <submittedName>
        <fullName evidence="7">IS110 family transposase</fullName>
    </submittedName>
</protein>
<feature type="domain" description="Transposase IS110-like N-terminal" evidence="2">
    <location>
        <begin position="4"/>
        <end position="143"/>
    </location>
</feature>
<gene>
    <name evidence="4" type="ORF">Strain138_000250</name>
    <name evidence="5" type="ORF">Strain138_000307</name>
    <name evidence="6" type="ORF">Strain318_000250</name>
    <name evidence="7" type="ORF">Strain318_000307</name>
</gene>
<evidence type="ECO:0000313" key="6">
    <source>
        <dbReference type="EMBL" id="WKW13926.1"/>
    </source>
</evidence>
<dbReference type="InterPro" id="IPR002525">
    <property type="entry name" value="Transp_IS110-like_N"/>
</dbReference>
<dbReference type="KEGG" id="pspc:Strain318_000307"/>
<dbReference type="EMBL" id="CP130613">
    <property type="protein sequence ID" value="WKW13926.1"/>
    <property type="molecule type" value="Genomic_DNA"/>
</dbReference>
<dbReference type="KEGG" id="pspc:Strain318_000250"/>
<reference evidence="7" key="1">
    <citation type="submission" date="2023-07" db="EMBL/GenBank/DDBJ databases">
        <authorList>
            <person name="Haufschild T."/>
            <person name="Kallscheuer N."/>
            <person name="Hammer J."/>
            <person name="Kohn T."/>
            <person name="Kabuu M."/>
            <person name="Jogler M."/>
            <person name="Wohfarth N."/>
            <person name="Heuer A."/>
            <person name="Rohde M."/>
            <person name="van Teeseling M.C.F."/>
            <person name="Jogler C."/>
        </authorList>
    </citation>
    <scope>NUCLEOTIDE SEQUENCE</scope>
    <source>
        <strain evidence="4">Strain 138</strain>
        <strain evidence="7">Strain 318</strain>
    </source>
</reference>
<sequence>MTYIGIDVSQGTLDGADATGAAWQHANDAAGIAATVARVGAQGPTLVVLEATGAYHVPLTAALAAAGVPVAVVNPRQVRRFAESVGQLAKTDRLDAALLARFAATVRPAARPLPDAATQELAALVDRRRQLVEMLTMEHNRLAVARRSVQPSVRQTIRALERALRALEDETDRWIQGSPLWRAQEELLTSVPGIGPQTARLLIARLTELGALSAKEIAALVGLAPYAQESGRWRGVRRIRGGRADVRTGLYMATLAAIRCNAVVRAMYRRLVAAGKPKKLALTACMRRLLVILNAMVKHQTRWQASPTPTTA</sequence>
<dbReference type="GO" id="GO:0004803">
    <property type="term" value="F:transposase activity"/>
    <property type="evidence" value="ECO:0007669"/>
    <property type="project" value="InterPro"/>
</dbReference>
<dbReference type="GO" id="GO:0003677">
    <property type="term" value="F:DNA binding"/>
    <property type="evidence" value="ECO:0007669"/>
    <property type="project" value="InterPro"/>
</dbReference>
<evidence type="ECO:0000259" key="2">
    <source>
        <dbReference type="Pfam" id="PF01548"/>
    </source>
</evidence>
<dbReference type="Pfam" id="PF02371">
    <property type="entry name" value="Transposase_20"/>
    <property type="match status" value="1"/>
</dbReference>
<dbReference type="GO" id="GO:0006313">
    <property type="term" value="P:DNA transposition"/>
    <property type="evidence" value="ECO:0007669"/>
    <property type="project" value="InterPro"/>
</dbReference>